<dbReference type="Pfam" id="PF15951">
    <property type="entry name" value="MITF_TFEB_C_3_N"/>
    <property type="match status" value="1"/>
</dbReference>
<sequence length="208" mass="23144">MDDGVVNSSTAVFVHIFLCSRNKRSTLRQDDQQRVQQVRTQLVKQFDDEKRTSPNSTGTSSSPLSSSYLSRLSSSTDNSPVRPPVLLRNQNTIPSSTVLPSSASSNGIQQSPTKQLDSVTLLLKQAIVPSQIFQVQTRLENPTKYHLEQMCRKQLTDDDNDDESLSLEQPPQQHQLSSTNQILQDVSSPESERNSEVMSNSIENVGDI</sequence>
<feature type="compositionally biased region" description="Low complexity" evidence="1">
    <location>
        <begin position="95"/>
        <end position="105"/>
    </location>
</feature>
<evidence type="ECO:0000259" key="2">
    <source>
        <dbReference type="Pfam" id="PF15951"/>
    </source>
</evidence>
<feature type="region of interest" description="Disordered" evidence="1">
    <location>
        <begin position="43"/>
        <end position="111"/>
    </location>
</feature>
<dbReference type="EMBL" id="CAJOBA010037247">
    <property type="protein sequence ID" value="CAF4038640.1"/>
    <property type="molecule type" value="Genomic_DNA"/>
</dbReference>
<protein>
    <recommendedName>
        <fullName evidence="2">MiT/TFE transcription factors N-terminal domain-containing protein</fullName>
    </recommendedName>
</protein>
<name>A0A8S2P9V1_9BILA</name>
<proteinExistence type="predicted"/>
<feature type="compositionally biased region" description="Polar residues" evidence="1">
    <location>
        <begin position="166"/>
        <end position="189"/>
    </location>
</feature>
<dbReference type="Proteomes" id="UP000682733">
    <property type="component" value="Unassembled WGS sequence"/>
</dbReference>
<evidence type="ECO:0000256" key="1">
    <source>
        <dbReference type="SAM" id="MobiDB-lite"/>
    </source>
</evidence>
<evidence type="ECO:0000313" key="4">
    <source>
        <dbReference type="EMBL" id="CAF4038640.1"/>
    </source>
</evidence>
<comment type="caution">
    <text evidence="4">The sequence shown here is derived from an EMBL/GenBank/DDBJ whole genome shotgun (WGS) entry which is preliminary data.</text>
</comment>
<dbReference type="AlphaFoldDB" id="A0A8S2P9V1"/>
<dbReference type="Proteomes" id="UP000677228">
    <property type="component" value="Unassembled WGS sequence"/>
</dbReference>
<accession>A0A8S2P9V1</accession>
<feature type="compositionally biased region" description="Low complexity" evidence="1">
    <location>
        <begin position="53"/>
        <end position="80"/>
    </location>
</feature>
<evidence type="ECO:0000313" key="3">
    <source>
        <dbReference type="EMBL" id="CAF1230685.1"/>
    </source>
</evidence>
<reference evidence="4" key="1">
    <citation type="submission" date="2021-02" db="EMBL/GenBank/DDBJ databases">
        <authorList>
            <person name="Nowell W R."/>
        </authorList>
    </citation>
    <scope>NUCLEOTIDE SEQUENCE</scope>
</reference>
<dbReference type="EMBL" id="CAJNOK010015705">
    <property type="protein sequence ID" value="CAF1230685.1"/>
    <property type="molecule type" value="Genomic_DNA"/>
</dbReference>
<feature type="region of interest" description="Disordered" evidence="1">
    <location>
        <begin position="155"/>
        <end position="208"/>
    </location>
</feature>
<feature type="domain" description="MiT/TFE transcription factors N-terminal" evidence="2">
    <location>
        <begin position="119"/>
        <end position="157"/>
    </location>
</feature>
<organism evidence="4 5">
    <name type="scientific">Didymodactylos carnosus</name>
    <dbReference type="NCBI Taxonomy" id="1234261"/>
    <lineage>
        <taxon>Eukaryota</taxon>
        <taxon>Metazoa</taxon>
        <taxon>Spiralia</taxon>
        <taxon>Gnathifera</taxon>
        <taxon>Rotifera</taxon>
        <taxon>Eurotatoria</taxon>
        <taxon>Bdelloidea</taxon>
        <taxon>Philodinida</taxon>
        <taxon>Philodinidae</taxon>
        <taxon>Didymodactylos</taxon>
    </lineage>
</organism>
<feature type="compositionally biased region" description="Polar residues" evidence="1">
    <location>
        <begin position="196"/>
        <end position="208"/>
    </location>
</feature>
<gene>
    <name evidence="3" type="ORF">OVA965_LOCUS25363</name>
    <name evidence="4" type="ORF">TMI583_LOCUS26089</name>
</gene>
<dbReference type="InterPro" id="IPR031867">
    <property type="entry name" value="MiT/TFE_N"/>
</dbReference>
<evidence type="ECO:0000313" key="5">
    <source>
        <dbReference type="Proteomes" id="UP000682733"/>
    </source>
</evidence>